<protein>
    <recommendedName>
        <fullName evidence="4">Secreted protein</fullName>
    </recommendedName>
</protein>
<organism evidence="2 3">
    <name type="scientific">Podospora fimiseda</name>
    <dbReference type="NCBI Taxonomy" id="252190"/>
    <lineage>
        <taxon>Eukaryota</taxon>
        <taxon>Fungi</taxon>
        <taxon>Dikarya</taxon>
        <taxon>Ascomycota</taxon>
        <taxon>Pezizomycotina</taxon>
        <taxon>Sordariomycetes</taxon>
        <taxon>Sordariomycetidae</taxon>
        <taxon>Sordariales</taxon>
        <taxon>Podosporaceae</taxon>
        <taxon>Podospora</taxon>
    </lineage>
</organism>
<evidence type="ECO:0000256" key="1">
    <source>
        <dbReference type="SAM" id="SignalP"/>
    </source>
</evidence>
<keyword evidence="3" id="KW-1185">Reference proteome</keyword>
<feature type="chain" id="PRO_5042857225" description="Secreted protein" evidence="1">
    <location>
        <begin position="20"/>
        <end position="227"/>
    </location>
</feature>
<evidence type="ECO:0000313" key="2">
    <source>
        <dbReference type="EMBL" id="KAK4227636.1"/>
    </source>
</evidence>
<name>A0AAN7BQK8_9PEZI</name>
<proteinExistence type="predicted"/>
<dbReference type="AlphaFoldDB" id="A0AAN7BQK8"/>
<evidence type="ECO:0008006" key="4">
    <source>
        <dbReference type="Google" id="ProtNLM"/>
    </source>
</evidence>
<reference evidence="2" key="2">
    <citation type="submission" date="2023-05" db="EMBL/GenBank/DDBJ databases">
        <authorList>
            <consortium name="Lawrence Berkeley National Laboratory"/>
            <person name="Steindorff A."/>
            <person name="Hensen N."/>
            <person name="Bonometti L."/>
            <person name="Westerberg I."/>
            <person name="Brannstrom I.O."/>
            <person name="Guillou S."/>
            <person name="Cros-Aarteil S."/>
            <person name="Calhoun S."/>
            <person name="Haridas S."/>
            <person name="Kuo A."/>
            <person name="Mondo S."/>
            <person name="Pangilinan J."/>
            <person name="Riley R."/>
            <person name="Labutti K."/>
            <person name="Andreopoulos B."/>
            <person name="Lipzen A."/>
            <person name="Chen C."/>
            <person name="Yanf M."/>
            <person name="Daum C."/>
            <person name="Ng V."/>
            <person name="Clum A."/>
            <person name="Ohm R."/>
            <person name="Martin F."/>
            <person name="Silar P."/>
            <person name="Natvig D."/>
            <person name="Lalanne C."/>
            <person name="Gautier V."/>
            <person name="Ament-Velasquez S.L."/>
            <person name="Kruys A."/>
            <person name="Hutchinson M.I."/>
            <person name="Powell A.J."/>
            <person name="Barry K."/>
            <person name="Miller A.N."/>
            <person name="Grigoriev I.V."/>
            <person name="Debuchy R."/>
            <person name="Gladieux P."/>
            <person name="Thoren M.H."/>
            <person name="Johannesson H."/>
        </authorList>
    </citation>
    <scope>NUCLEOTIDE SEQUENCE</scope>
    <source>
        <strain evidence="2">CBS 990.96</strain>
    </source>
</reference>
<comment type="caution">
    <text evidence="2">The sequence shown here is derived from an EMBL/GenBank/DDBJ whole genome shotgun (WGS) entry which is preliminary data.</text>
</comment>
<sequence length="227" mass="25427">MKTINLLLSLFLTLPIAHTLPTDDLTLPSRPSSPSSSPPIPSGYSIVPLTWSLPLDPSSPSTLHEFNGTVQQVHAQLLSLNPNWDIDFNFNITTSSSISSIPDPIPSSLSKRDWTDCSAPSTHGPALDRNAIYWGIEYLRGLSGQAQRGPGPRSCGRVSCSWNSAIWYCNNNSYTKYMPWYHIANAAEVLWHNCQYFLSNWWFAGWVIKGERWHDDGWFVIIAEEGC</sequence>
<evidence type="ECO:0000313" key="3">
    <source>
        <dbReference type="Proteomes" id="UP001301958"/>
    </source>
</evidence>
<dbReference type="PANTHER" id="PTHR35605">
    <property type="entry name" value="ECP2 EFFECTOR PROTEIN DOMAIN-CONTAINING PROTEIN-RELATED"/>
    <property type="match status" value="1"/>
</dbReference>
<gene>
    <name evidence="2" type="ORF">QBC38DRAFT_363874</name>
</gene>
<dbReference type="EMBL" id="MU865329">
    <property type="protein sequence ID" value="KAK4227636.1"/>
    <property type="molecule type" value="Genomic_DNA"/>
</dbReference>
<accession>A0AAN7BQK8</accession>
<keyword evidence="1" id="KW-0732">Signal</keyword>
<dbReference type="PANTHER" id="PTHR35605:SF1">
    <property type="entry name" value="ECP2 EFFECTOR PROTEIN DOMAIN-CONTAINING PROTEIN-RELATED"/>
    <property type="match status" value="1"/>
</dbReference>
<dbReference type="Proteomes" id="UP001301958">
    <property type="component" value="Unassembled WGS sequence"/>
</dbReference>
<feature type="signal peptide" evidence="1">
    <location>
        <begin position="1"/>
        <end position="19"/>
    </location>
</feature>
<reference evidence="2" key="1">
    <citation type="journal article" date="2023" name="Mol. Phylogenet. Evol.">
        <title>Genome-scale phylogeny and comparative genomics of the fungal order Sordariales.</title>
        <authorList>
            <person name="Hensen N."/>
            <person name="Bonometti L."/>
            <person name="Westerberg I."/>
            <person name="Brannstrom I.O."/>
            <person name="Guillou S."/>
            <person name="Cros-Aarteil S."/>
            <person name="Calhoun S."/>
            <person name="Haridas S."/>
            <person name="Kuo A."/>
            <person name="Mondo S."/>
            <person name="Pangilinan J."/>
            <person name="Riley R."/>
            <person name="LaButti K."/>
            <person name="Andreopoulos B."/>
            <person name="Lipzen A."/>
            <person name="Chen C."/>
            <person name="Yan M."/>
            <person name="Daum C."/>
            <person name="Ng V."/>
            <person name="Clum A."/>
            <person name="Steindorff A."/>
            <person name="Ohm R.A."/>
            <person name="Martin F."/>
            <person name="Silar P."/>
            <person name="Natvig D.O."/>
            <person name="Lalanne C."/>
            <person name="Gautier V."/>
            <person name="Ament-Velasquez S.L."/>
            <person name="Kruys A."/>
            <person name="Hutchinson M.I."/>
            <person name="Powell A.J."/>
            <person name="Barry K."/>
            <person name="Miller A.N."/>
            <person name="Grigoriev I.V."/>
            <person name="Debuchy R."/>
            <person name="Gladieux P."/>
            <person name="Hiltunen Thoren M."/>
            <person name="Johannesson H."/>
        </authorList>
    </citation>
    <scope>NUCLEOTIDE SEQUENCE</scope>
    <source>
        <strain evidence="2">CBS 990.96</strain>
    </source>
</reference>